<dbReference type="EMBL" id="QFYS01000001">
    <property type="protein sequence ID" value="RAK69103.1"/>
    <property type="molecule type" value="Genomic_DNA"/>
</dbReference>
<evidence type="ECO:0000313" key="1">
    <source>
        <dbReference type="EMBL" id="RAK69103.1"/>
    </source>
</evidence>
<comment type="caution">
    <text evidence="1">The sequence shown here is derived from an EMBL/GenBank/DDBJ whole genome shotgun (WGS) entry which is preliminary data.</text>
</comment>
<accession>A0A328BPR0</accession>
<name>A0A328BPR0_9CAUL</name>
<proteinExistence type="predicted"/>
<organism evidence="1 2">
    <name type="scientific">Phenylobacterium kunshanense</name>
    <dbReference type="NCBI Taxonomy" id="1445034"/>
    <lineage>
        <taxon>Bacteria</taxon>
        <taxon>Pseudomonadati</taxon>
        <taxon>Pseudomonadota</taxon>
        <taxon>Alphaproteobacteria</taxon>
        <taxon>Caulobacterales</taxon>
        <taxon>Caulobacteraceae</taxon>
        <taxon>Phenylobacterium</taxon>
    </lineage>
</organism>
<sequence length="175" mass="18484">MITAEAPPAAVAPAPAPATILRRDATEVVAASDLPLTLVKAGQREQALVRRAVFVTSTLTVTRPAGAVDTEGDRYVWTHQAYMQRQVCFTSITGLFACAGAEVEPLPDVERGEAPARLVDDFPLAEAARRRLAEGLEARAAALFEADRKTKVQPALRAAGVSVASAAQAAPARKR</sequence>
<dbReference type="Proteomes" id="UP000249524">
    <property type="component" value="Unassembled WGS sequence"/>
</dbReference>
<evidence type="ECO:0000313" key="2">
    <source>
        <dbReference type="Proteomes" id="UP000249524"/>
    </source>
</evidence>
<dbReference type="OrthoDB" id="7187622at2"/>
<dbReference type="AlphaFoldDB" id="A0A328BPR0"/>
<gene>
    <name evidence="1" type="ORF">DJ019_03600</name>
</gene>
<dbReference type="RefSeq" id="WP_111274594.1">
    <property type="nucleotide sequence ID" value="NZ_QFYS01000001.1"/>
</dbReference>
<keyword evidence="2" id="KW-1185">Reference proteome</keyword>
<reference evidence="1 2" key="1">
    <citation type="submission" date="2018-05" db="EMBL/GenBank/DDBJ databases">
        <authorList>
            <person name="Lanie J.A."/>
            <person name="Ng W.-L."/>
            <person name="Kazmierczak K.M."/>
            <person name="Andrzejewski T.M."/>
            <person name="Davidsen T.M."/>
            <person name="Wayne K.J."/>
            <person name="Tettelin H."/>
            <person name="Glass J.I."/>
            <person name="Rusch D."/>
            <person name="Podicherti R."/>
            <person name="Tsui H.-C.T."/>
            <person name="Winkler M.E."/>
        </authorList>
    </citation>
    <scope>NUCLEOTIDE SEQUENCE [LARGE SCALE GENOMIC DNA]</scope>
    <source>
        <strain evidence="1 2">BUT-10</strain>
    </source>
</reference>
<protein>
    <submittedName>
        <fullName evidence="1">Uncharacterized protein</fullName>
    </submittedName>
</protein>